<dbReference type="AlphaFoldDB" id="A0A392SG03"/>
<comment type="caution">
    <text evidence="1">The sequence shown here is derived from an EMBL/GenBank/DDBJ whole genome shotgun (WGS) entry which is preliminary data.</text>
</comment>
<dbReference type="Proteomes" id="UP000265520">
    <property type="component" value="Unassembled WGS sequence"/>
</dbReference>
<protein>
    <submittedName>
        <fullName evidence="1">Uncharacterized protein</fullName>
    </submittedName>
</protein>
<accession>A0A392SG03</accession>
<organism evidence="1 2">
    <name type="scientific">Trifolium medium</name>
    <dbReference type="NCBI Taxonomy" id="97028"/>
    <lineage>
        <taxon>Eukaryota</taxon>
        <taxon>Viridiplantae</taxon>
        <taxon>Streptophyta</taxon>
        <taxon>Embryophyta</taxon>
        <taxon>Tracheophyta</taxon>
        <taxon>Spermatophyta</taxon>
        <taxon>Magnoliopsida</taxon>
        <taxon>eudicotyledons</taxon>
        <taxon>Gunneridae</taxon>
        <taxon>Pentapetalae</taxon>
        <taxon>rosids</taxon>
        <taxon>fabids</taxon>
        <taxon>Fabales</taxon>
        <taxon>Fabaceae</taxon>
        <taxon>Papilionoideae</taxon>
        <taxon>50 kb inversion clade</taxon>
        <taxon>NPAAA clade</taxon>
        <taxon>Hologalegina</taxon>
        <taxon>IRL clade</taxon>
        <taxon>Trifolieae</taxon>
        <taxon>Trifolium</taxon>
    </lineage>
</organism>
<evidence type="ECO:0000313" key="1">
    <source>
        <dbReference type="EMBL" id="MCI46855.1"/>
    </source>
</evidence>
<name>A0A392SG03_9FABA</name>
<evidence type="ECO:0000313" key="2">
    <source>
        <dbReference type="Proteomes" id="UP000265520"/>
    </source>
</evidence>
<reference evidence="1 2" key="1">
    <citation type="journal article" date="2018" name="Front. Plant Sci.">
        <title>Red Clover (Trifolium pratense) and Zigzag Clover (T. medium) - A Picture of Genomic Similarities and Differences.</title>
        <authorList>
            <person name="Dluhosova J."/>
            <person name="Istvanek J."/>
            <person name="Nedelnik J."/>
            <person name="Repkova J."/>
        </authorList>
    </citation>
    <scope>NUCLEOTIDE SEQUENCE [LARGE SCALE GENOMIC DNA]</scope>
    <source>
        <strain evidence="2">cv. 10/8</strain>
        <tissue evidence="1">Leaf</tissue>
    </source>
</reference>
<keyword evidence="2" id="KW-1185">Reference proteome</keyword>
<proteinExistence type="predicted"/>
<dbReference type="EMBL" id="LXQA010363787">
    <property type="protein sequence ID" value="MCI46855.1"/>
    <property type="molecule type" value="Genomic_DNA"/>
</dbReference>
<sequence length="57" mass="7020">MVCDVREHHSDTWSCSFSWRRDLFQWKVDLVARLRNILEPVVFTLNEDLWVWRSDPE</sequence>
<feature type="non-terminal residue" evidence="1">
    <location>
        <position position="57"/>
    </location>
</feature>